<evidence type="ECO:0000313" key="2">
    <source>
        <dbReference type="EMBL" id="KAJ7697427.1"/>
    </source>
</evidence>
<proteinExistence type="predicted"/>
<feature type="region of interest" description="Disordered" evidence="1">
    <location>
        <begin position="62"/>
        <end position="88"/>
    </location>
</feature>
<evidence type="ECO:0000313" key="3">
    <source>
        <dbReference type="Proteomes" id="UP001221757"/>
    </source>
</evidence>
<feature type="non-terminal residue" evidence="2">
    <location>
        <position position="1"/>
    </location>
</feature>
<comment type="caution">
    <text evidence="2">The sequence shown here is derived from an EMBL/GenBank/DDBJ whole genome shotgun (WGS) entry which is preliminary data.</text>
</comment>
<protein>
    <submittedName>
        <fullName evidence="2">Uncharacterized protein</fullName>
    </submittedName>
</protein>
<evidence type="ECO:0000256" key="1">
    <source>
        <dbReference type="SAM" id="MobiDB-lite"/>
    </source>
</evidence>
<organism evidence="2 3">
    <name type="scientific">Mycena rosella</name>
    <name type="common">Pink bonnet</name>
    <name type="synonym">Agaricus rosellus</name>
    <dbReference type="NCBI Taxonomy" id="1033263"/>
    <lineage>
        <taxon>Eukaryota</taxon>
        <taxon>Fungi</taxon>
        <taxon>Dikarya</taxon>
        <taxon>Basidiomycota</taxon>
        <taxon>Agaricomycotina</taxon>
        <taxon>Agaricomycetes</taxon>
        <taxon>Agaricomycetidae</taxon>
        <taxon>Agaricales</taxon>
        <taxon>Marasmiineae</taxon>
        <taxon>Mycenaceae</taxon>
        <taxon>Mycena</taxon>
    </lineage>
</organism>
<accession>A0AAD7DQM6</accession>
<dbReference type="EMBL" id="JARKIE010000030">
    <property type="protein sequence ID" value="KAJ7697427.1"/>
    <property type="molecule type" value="Genomic_DNA"/>
</dbReference>
<name>A0AAD7DQM6_MYCRO</name>
<reference evidence="2" key="1">
    <citation type="submission" date="2023-03" db="EMBL/GenBank/DDBJ databases">
        <title>Massive genome expansion in bonnet fungi (Mycena s.s.) driven by repeated elements and novel gene families across ecological guilds.</title>
        <authorList>
            <consortium name="Lawrence Berkeley National Laboratory"/>
            <person name="Harder C.B."/>
            <person name="Miyauchi S."/>
            <person name="Viragh M."/>
            <person name="Kuo A."/>
            <person name="Thoen E."/>
            <person name="Andreopoulos B."/>
            <person name="Lu D."/>
            <person name="Skrede I."/>
            <person name="Drula E."/>
            <person name="Henrissat B."/>
            <person name="Morin E."/>
            <person name="Kohler A."/>
            <person name="Barry K."/>
            <person name="LaButti K."/>
            <person name="Morin E."/>
            <person name="Salamov A."/>
            <person name="Lipzen A."/>
            <person name="Mereny Z."/>
            <person name="Hegedus B."/>
            <person name="Baldrian P."/>
            <person name="Stursova M."/>
            <person name="Weitz H."/>
            <person name="Taylor A."/>
            <person name="Grigoriev I.V."/>
            <person name="Nagy L.G."/>
            <person name="Martin F."/>
            <person name="Kauserud H."/>
        </authorList>
    </citation>
    <scope>NUCLEOTIDE SEQUENCE</scope>
    <source>
        <strain evidence="2">CBHHK067</strain>
    </source>
</reference>
<dbReference type="Proteomes" id="UP001221757">
    <property type="component" value="Unassembled WGS sequence"/>
</dbReference>
<dbReference type="AlphaFoldDB" id="A0AAD7DQM6"/>
<gene>
    <name evidence="2" type="ORF">B0H17DRAFT_1328900</name>
</gene>
<sequence>MWKLSHAALFPLPTPPSRTPGLLLCRCHSTYGHLSAPSSRAAVGRNLWRIFRAPRIDAACGLPAPTSRSPAVPRADVATQHHSHRVPRRRAHVWTRDNILQPARDALLVAKSHARREYRHVPV</sequence>
<keyword evidence="3" id="KW-1185">Reference proteome</keyword>